<evidence type="ECO:0000256" key="6">
    <source>
        <dbReference type="SAM" id="Phobius"/>
    </source>
</evidence>
<sequence length="492" mass="56389">MIFSFVIIFRFREKTQNRIFLLTFGDYKCNQRVQTGRNIWLQRLMNILQFNYEKFFTEDLWSIQIANMPWPKQIGIKVLRVLTLAVNGYLKDRCGFRASALTYFTLLSIVPVMALAFGIAKGFDLDKKLEGIIFSSLKGQEEIAHQLVDFSERMLSSAQGDIVAGFGFVVLFYSVMKLIYNIETSFNDIWSVKATRSIARKFTDYTTMIVIAPILVIISSSLNVMVMSKLREFSQSIDIAYINEYAAQGVTFAAQLSPYLMLIALFTLVYMIMPYTRVNLKFAFISGIFSGYLIQTIQWLYLDLQIGVSSYNAIYGSFAALPLLMIFFQLSWQIVLFGAELCNAMQSVEEHERNFRLGKVSLRHLKIIGLLICREVVRAFEGRKEPVRLVDIEHNTHVPFFYLEEAAQKLVQGKILISRFEAGKEPEEMGLVPALPLDQMTVFTVLDSLEKVGFDDATLGKLPEDLEEMDHLLLRLDQDFENSEKNVLVKTI</sequence>
<evidence type="ECO:0008006" key="9">
    <source>
        <dbReference type="Google" id="ProtNLM"/>
    </source>
</evidence>
<feature type="transmembrane region" description="Helical" evidence="6">
    <location>
        <begin position="100"/>
        <end position="120"/>
    </location>
</feature>
<organism evidence="7 8">
    <name type="scientific">Persicobacter diffluens</name>
    <dbReference type="NCBI Taxonomy" id="981"/>
    <lineage>
        <taxon>Bacteria</taxon>
        <taxon>Pseudomonadati</taxon>
        <taxon>Bacteroidota</taxon>
        <taxon>Cytophagia</taxon>
        <taxon>Cytophagales</taxon>
        <taxon>Persicobacteraceae</taxon>
        <taxon>Persicobacter</taxon>
    </lineage>
</organism>
<protein>
    <recommendedName>
        <fullName evidence="9">YihY/virulence factor BrkB family protein</fullName>
    </recommendedName>
</protein>
<dbReference type="InterPro" id="IPR017039">
    <property type="entry name" value="Virul_fac_BrkB"/>
</dbReference>
<feature type="transmembrane region" description="Helical" evidence="6">
    <location>
        <begin position="313"/>
        <end position="337"/>
    </location>
</feature>
<dbReference type="AlphaFoldDB" id="A0AAN4VVP8"/>
<evidence type="ECO:0000313" key="7">
    <source>
        <dbReference type="EMBL" id="GJM59685.1"/>
    </source>
</evidence>
<feature type="transmembrane region" description="Helical" evidence="6">
    <location>
        <begin position="282"/>
        <end position="301"/>
    </location>
</feature>
<dbReference type="PANTHER" id="PTHR30213:SF0">
    <property type="entry name" value="UPF0761 MEMBRANE PROTEIN YIHY"/>
    <property type="match status" value="1"/>
</dbReference>
<feature type="transmembrane region" description="Helical" evidence="6">
    <location>
        <begin position="162"/>
        <end position="182"/>
    </location>
</feature>
<proteinExistence type="predicted"/>
<reference evidence="7 8" key="1">
    <citation type="submission" date="2021-12" db="EMBL/GenBank/DDBJ databases">
        <title>Genome sequencing of bacteria with rrn-lacking chromosome and rrn-plasmid.</title>
        <authorList>
            <person name="Anda M."/>
            <person name="Iwasaki W."/>
        </authorList>
    </citation>
    <scope>NUCLEOTIDE SEQUENCE [LARGE SCALE GENOMIC DNA]</scope>
    <source>
        <strain evidence="7 8">NBRC 15940</strain>
    </source>
</reference>
<gene>
    <name evidence="7" type="ORF">PEDI_02370</name>
</gene>
<dbReference type="GO" id="GO:0005886">
    <property type="term" value="C:plasma membrane"/>
    <property type="evidence" value="ECO:0007669"/>
    <property type="project" value="UniProtKB-SubCell"/>
</dbReference>
<accession>A0AAN4VVP8</accession>
<keyword evidence="5 6" id="KW-0472">Membrane</keyword>
<dbReference type="NCBIfam" id="TIGR00765">
    <property type="entry name" value="yihY_not_rbn"/>
    <property type="match status" value="1"/>
</dbReference>
<feature type="transmembrane region" description="Helical" evidence="6">
    <location>
        <begin position="245"/>
        <end position="270"/>
    </location>
</feature>
<name>A0AAN4VVP8_9BACT</name>
<evidence type="ECO:0000256" key="3">
    <source>
        <dbReference type="ARBA" id="ARBA00022692"/>
    </source>
</evidence>
<dbReference type="PANTHER" id="PTHR30213">
    <property type="entry name" value="INNER MEMBRANE PROTEIN YHJD"/>
    <property type="match status" value="1"/>
</dbReference>
<comment type="subcellular location">
    <subcellularLocation>
        <location evidence="1">Cell membrane</location>
        <topology evidence="1">Multi-pass membrane protein</topology>
    </subcellularLocation>
</comment>
<evidence type="ECO:0000313" key="8">
    <source>
        <dbReference type="Proteomes" id="UP001310022"/>
    </source>
</evidence>
<feature type="transmembrane region" description="Helical" evidence="6">
    <location>
        <begin position="202"/>
        <end position="225"/>
    </location>
</feature>
<keyword evidence="2" id="KW-1003">Cell membrane</keyword>
<dbReference type="Pfam" id="PF03631">
    <property type="entry name" value="Virul_fac_BrkB"/>
    <property type="match status" value="1"/>
</dbReference>
<dbReference type="Proteomes" id="UP001310022">
    <property type="component" value="Unassembled WGS sequence"/>
</dbReference>
<evidence type="ECO:0000256" key="5">
    <source>
        <dbReference type="ARBA" id="ARBA00023136"/>
    </source>
</evidence>
<evidence type="ECO:0000256" key="4">
    <source>
        <dbReference type="ARBA" id="ARBA00022989"/>
    </source>
</evidence>
<keyword evidence="4 6" id="KW-1133">Transmembrane helix</keyword>
<dbReference type="EMBL" id="BQKE01000001">
    <property type="protein sequence ID" value="GJM59685.1"/>
    <property type="molecule type" value="Genomic_DNA"/>
</dbReference>
<keyword evidence="8" id="KW-1185">Reference proteome</keyword>
<comment type="caution">
    <text evidence="7">The sequence shown here is derived from an EMBL/GenBank/DDBJ whole genome shotgun (WGS) entry which is preliminary data.</text>
</comment>
<evidence type="ECO:0000256" key="1">
    <source>
        <dbReference type="ARBA" id="ARBA00004651"/>
    </source>
</evidence>
<keyword evidence="3 6" id="KW-0812">Transmembrane</keyword>
<evidence type="ECO:0000256" key="2">
    <source>
        <dbReference type="ARBA" id="ARBA00022475"/>
    </source>
</evidence>